<dbReference type="EMBL" id="JXTB01000777">
    <property type="protein sequence ID" value="PON32848.1"/>
    <property type="molecule type" value="Genomic_DNA"/>
</dbReference>
<comment type="caution">
    <text evidence="1">The sequence shown here is derived from an EMBL/GenBank/DDBJ whole genome shotgun (WGS) entry which is preliminary data.</text>
</comment>
<proteinExistence type="predicted"/>
<dbReference type="AlphaFoldDB" id="A0A2P5A8I5"/>
<accession>A0A2P5A8I5</accession>
<reference evidence="2" key="1">
    <citation type="submission" date="2016-06" db="EMBL/GenBank/DDBJ databases">
        <title>Parallel loss of symbiosis genes in relatives of nitrogen-fixing non-legume Parasponia.</title>
        <authorList>
            <person name="Van Velzen R."/>
            <person name="Holmer R."/>
            <person name="Bu F."/>
            <person name="Rutten L."/>
            <person name="Van Zeijl A."/>
            <person name="Liu W."/>
            <person name="Santuari L."/>
            <person name="Cao Q."/>
            <person name="Sharma T."/>
            <person name="Shen D."/>
            <person name="Roswanjaya Y."/>
            <person name="Wardhani T."/>
            <person name="Kalhor M.S."/>
            <person name="Jansen J."/>
            <person name="Van den Hoogen J."/>
            <person name="Gungor B."/>
            <person name="Hartog M."/>
            <person name="Hontelez J."/>
            <person name="Verver J."/>
            <person name="Yang W.-C."/>
            <person name="Schijlen E."/>
            <person name="Repin R."/>
            <person name="Schilthuizen M."/>
            <person name="Schranz E."/>
            <person name="Heidstra R."/>
            <person name="Miyata K."/>
            <person name="Fedorova E."/>
            <person name="Kohlen W."/>
            <person name="Bisseling T."/>
            <person name="Smit S."/>
            <person name="Geurts R."/>
        </authorList>
    </citation>
    <scope>NUCLEOTIDE SEQUENCE [LARGE SCALE GENOMIC DNA]</scope>
    <source>
        <strain evidence="2">cv. WU1-14</strain>
    </source>
</reference>
<evidence type="ECO:0000313" key="1">
    <source>
        <dbReference type="EMBL" id="PON32848.1"/>
    </source>
</evidence>
<organism evidence="1 2">
    <name type="scientific">Parasponia andersonii</name>
    <name type="common">Sponia andersonii</name>
    <dbReference type="NCBI Taxonomy" id="3476"/>
    <lineage>
        <taxon>Eukaryota</taxon>
        <taxon>Viridiplantae</taxon>
        <taxon>Streptophyta</taxon>
        <taxon>Embryophyta</taxon>
        <taxon>Tracheophyta</taxon>
        <taxon>Spermatophyta</taxon>
        <taxon>Magnoliopsida</taxon>
        <taxon>eudicotyledons</taxon>
        <taxon>Gunneridae</taxon>
        <taxon>Pentapetalae</taxon>
        <taxon>rosids</taxon>
        <taxon>fabids</taxon>
        <taxon>Rosales</taxon>
        <taxon>Cannabaceae</taxon>
        <taxon>Parasponia</taxon>
    </lineage>
</organism>
<dbReference type="Proteomes" id="UP000237105">
    <property type="component" value="Unassembled WGS sequence"/>
</dbReference>
<evidence type="ECO:0000313" key="2">
    <source>
        <dbReference type="Proteomes" id="UP000237105"/>
    </source>
</evidence>
<sequence length="63" mass="7322">MAEGRELLREREIRAVDHERLRDFAFARPTQMLRETTAFLDVARVTRRLGLLEVEGEIAGKLL</sequence>
<keyword evidence="2" id="KW-1185">Reference proteome</keyword>
<gene>
    <name evidence="1" type="ORF">PanWU01x14_357780</name>
</gene>
<name>A0A2P5A8I5_PARAD</name>
<protein>
    <submittedName>
        <fullName evidence="1">Uncharacterized protein</fullName>
    </submittedName>
</protein>